<reference evidence="2" key="1">
    <citation type="submission" date="2021-02" db="EMBL/GenBank/DDBJ databases">
        <authorList>
            <person name="Palmer J.M."/>
        </authorList>
    </citation>
    <scope>NUCLEOTIDE SEQUENCE</scope>
    <source>
        <strain evidence="2">SCRP23</strain>
    </source>
</reference>
<accession>A0A8T1VNR1</accession>
<dbReference type="AlphaFoldDB" id="A0A8T1VNR1"/>
<feature type="region of interest" description="Disordered" evidence="1">
    <location>
        <begin position="78"/>
        <end position="128"/>
    </location>
</feature>
<name>A0A8T1VNR1_9STRA</name>
<evidence type="ECO:0000313" key="3">
    <source>
        <dbReference type="Proteomes" id="UP000693981"/>
    </source>
</evidence>
<dbReference type="EMBL" id="JAGDFL010000763">
    <property type="protein sequence ID" value="KAG7381703.1"/>
    <property type="molecule type" value="Genomic_DNA"/>
</dbReference>
<dbReference type="Proteomes" id="UP000693981">
    <property type="component" value="Unassembled WGS sequence"/>
</dbReference>
<organism evidence="2 3">
    <name type="scientific">Phytophthora boehmeriae</name>
    <dbReference type="NCBI Taxonomy" id="109152"/>
    <lineage>
        <taxon>Eukaryota</taxon>
        <taxon>Sar</taxon>
        <taxon>Stramenopiles</taxon>
        <taxon>Oomycota</taxon>
        <taxon>Peronosporomycetes</taxon>
        <taxon>Peronosporales</taxon>
        <taxon>Peronosporaceae</taxon>
        <taxon>Phytophthora</taxon>
    </lineage>
</organism>
<feature type="compositionally biased region" description="Basic and acidic residues" evidence="1">
    <location>
        <begin position="116"/>
        <end position="128"/>
    </location>
</feature>
<keyword evidence="3" id="KW-1185">Reference proteome</keyword>
<proteinExistence type="predicted"/>
<evidence type="ECO:0000256" key="1">
    <source>
        <dbReference type="SAM" id="MobiDB-lite"/>
    </source>
</evidence>
<evidence type="ECO:0000313" key="2">
    <source>
        <dbReference type="EMBL" id="KAG7381703.1"/>
    </source>
</evidence>
<comment type="caution">
    <text evidence="2">The sequence shown here is derived from an EMBL/GenBank/DDBJ whole genome shotgun (WGS) entry which is preliminary data.</text>
</comment>
<gene>
    <name evidence="2" type="ORF">PHYBOEH_010811</name>
</gene>
<evidence type="ECO:0008006" key="4">
    <source>
        <dbReference type="Google" id="ProtNLM"/>
    </source>
</evidence>
<sequence length="390" mass="43601">MTSPSKAPAKNRFEQTRARLSDSVIGVVVPRRHARDAAALSTAGSSLEARLRGLSTQAAPAATVSSGIATTLGGLAARHSSDETKRRAQSFGHSPLSRPSSFLQVAREAPLPPRPTADEDRRRLEEEEKERLAEIKKATRREQLRVSQARFRQKRRNQRLQQEQKLEQQLQQMREEILCLNLERQSLKLRGKAKPSPWSIASEVLHLIDTCFQSPWCAANAEAMKNHTDTRRSLKLLQTVLVPEVAMGELQGFSVLMEQVRRYSLYFGDPQLQLERIEAVAPCVVRAIATLNVTVTEFTLQCVFPHLLEKRIGERNADEHQALRRQLLGTRLTCNCALTFLFDEESGRVKRLEPTVDLLASLTQALGHVAVVWTVLEKALLTPEGAIGST</sequence>
<protein>
    <recommendedName>
        <fullName evidence="4">Bzip transcription factor</fullName>
    </recommendedName>
</protein>
<dbReference type="OrthoDB" id="114589at2759"/>